<evidence type="ECO:0000259" key="1">
    <source>
        <dbReference type="Pfam" id="PF13400"/>
    </source>
</evidence>
<dbReference type="Proteomes" id="UP000561438">
    <property type="component" value="Unassembled WGS sequence"/>
</dbReference>
<protein>
    <submittedName>
        <fullName evidence="2">Pilus assembly protein</fullName>
    </submittedName>
</protein>
<proteinExistence type="predicted"/>
<feature type="domain" description="Putative Flp pilus-assembly TadG-like N-terminal" evidence="1">
    <location>
        <begin position="17"/>
        <end position="64"/>
    </location>
</feature>
<organism evidence="2 3">
    <name type="scientific">Qipengyuania atrilutea</name>
    <dbReference type="NCBI Taxonomy" id="2744473"/>
    <lineage>
        <taxon>Bacteria</taxon>
        <taxon>Pseudomonadati</taxon>
        <taxon>Pseudomonadota</taxon>
        <taxon>Alphaproteobacteria</taxon>
        <taxon>Sphingomonadales</taxon>
        <taxon>Erythrobacteraceae</taxon>
        <taxon>Qipengyuania</taxon>
    </lineage>
</organism>
<name>A0A850GZD5_9SPHN</name>
<dbReference type="AlphaFoldDB" id="A0A850GZD5"/>
<sequence length="435" mass="45606">MRRLANCLKALKVDKSGNAMLIVALGVPSLVGGAGFAIDTAQWYMWKRELQHSVDQAAYAGAWALAHDRNSTTYLTRAQQEYAANLKVTTDFASSARVVKANYAGGTNNSVLVTASASQSLPFSSFIMGRATSVSVSAQASFASGFEYTACLVSTATTGTGTTIGGNATVRAQCGLAALSCDPDVPAIEIDGSANVETSIIAACGGIEANNYDDEEAEEHVAENIGEGVLEDIYAELDPPTDDRPRTANCTGSGRYKQMTLEPGTYSTISIHCTTVLKKGIYVVDGGTLDLTGNYDVNGQGVMFVLRNGAQLKLGGSGNGNKLNLTPPTEADLVGLVGPEQAKKLEGILVFEERDNEPAQPGHIFNGNSHSLVEGLIYLPSGELTINGTANVTSQCLQITAKRLRINGNATIETLCPTDQTTVVGSGVPKVRLVA</sequence>
<evidence type="ECO:0000313" key="3">
    <source>
        <dbReference type="Proteomes" id="UP000561438"/>
    </source>
</evidence>
<evidence type="ECO:0000313" key="2">
    <source>
        <dbReference type="EMBL" id="NVD43846.1"/>
    </source>
</evidence>
<reference evidence="2 3" key="1">
    <citation type="submission" date="2020-06" db="EMBL/GenBank/DDBJ databases">
        <title>Altererythrobacter sp. HHU K3-1.</title>
        <authorList>
            <person name="Zhang D."/>
            <person name="Xue H."/>
        </authorList>
    </citation>
    <scope>NUCLEOTIDE SEQUENCE [LARGE SCALE GENOMIC DNA]</scope>
    <source>
        <strain evidence="2 3">HHU K3-1</strain>
    </source>
</reference>
<gene>
    <name evidence="2" type="ORF">HUV48_02290</name>
</gene>
<dbReference type="InterPro" id="IPR028087">
    <property type="entry name" value="Tad_N"/>
</dbReference>
<accession>A0A850GZD5</accession>
<comment type="caution">
    <text evidence="2">The sequence shown here is derived from an EMBL/GenBank/DDBJ whole genome shotgun (WGS) entry which is preliminary data.</text>
</comment>
<dbReference type="Pfam" id="PF13400">
    <property type="entry name" value="Tad"/>
    <property type="match status" value="1"/>
</dbReference>
<keyword evidence="3" id="KW-1185">Reference proteome</keyword>
<dbReference type="EMBL" id="JABWGV010000001">
    <property type="protein sequence ID" value="NVD43846.1"/>
    <property type="molecule type" value="Genomic_DNA"/>
</dbReference>